<protein>
    <submittedName>
        <fullName evidence="2">Uncharacterized protein</fullName>
    </submittedName>
</protein>
<accession>A0A9J5WQH8</accession>
<evidence type="ECO:0000313" key="3">
    <source>
        <dbReference type="Proteomes" id="UP000824120"/>
    </source>
</evidence>
<dbReference type="Proteomes" id="UP000824120">
    <property type="component" value="Chromosome 11"/>
</dbReference>
<evidence type="ECO:0000313" key="2">
    <source>
        <dbReference type="EMBL" id="KAG5577573.1"/>
    </source>
</evidence>
<comment type="caution">
    <text evidence="2">The sequence shown here is derived from an EMBL/GenBank/DDBJ whole genome shotgun (WGS) entry which is preliminary data.</text>
</comment>
<organism evidence="2 3">
    <name type="scientific">Solanum commersonii</name>
    <name type="common">Commerson's wild potato</name>
    <name type="synonym">Commerson's nightshade</name>
    <dbReference type="NCBI Taxonomy" id="4109"/>
    <lineage>
        <taxon>Eukaryota</taxon>
        <taxon>Viridiplantae</taxon>
        <taxon>Streptophyta</taxon>
        <taxon>Embryophyta</taxon>
        <taxon>Tracheophyta</taxon>
        <taxon>Spermatophyta</taxon>
        <taxon>Magnoliopsida</taxon>
        <taxon>eudicotyledons</taxon>
        <taxon>Gunneridae</taxon>
        <taxon>Pentapetalae</taxon>
        <taxon>asterids</taxon>
        <taxon>lamiids</taxon>
        <taxon>Solanales</taxon>
        <taxon>Solanaceae</taxon>
        <taxon>Solanoideae</taxon>
        <taxon>Solaneae</taxon>
        <taxon>Solanum</taxon>
    </lineage>
</organism>
<keyword evidence="3" id="KW-1185">Reference proteome</keyword>
<keyword evidence="1" id="KW-0472">Membrane</keyword>
<dbReference type="EMBL" id="JACXVP010000011">
    <property type="protein sequence ID" value="KAG5577573.1"/>
    <property type="molecule type" value="Genomic_DNA"/>
</dbReference>
<name>A0A9J5WQH8_SOLCO</name>
<reference evidence="2 3" key="1">
    <citation type="submission" date="2020-09" db="EMBL/GenBank/DDBJ databases">
        <title>De no assembly of potato wild relative species, Solanum commersonii.</title>
        <authorList>
            <person name="Cho K."/>
        </authorList>
    </citation>
    <scope>NUCLEOTIDE SEQUENCE [LARGE SCALE GENOMIC DNA]</scope>
    <source>
        <strain evidence="2">LZ3.2</strain>
        <tissue evidence="2">Leaf</tissue>
    </source>
</reference>
<proteinExistence type="predicted"/>
<keyword evidence="1" id="KW-1133">Transmembrane helix</keyword>
<sequence>MINISPFVHPLYHSNVLYVLPDVLFVFFHLFLLFVSIEKRKSTLGCVMGWSKKLLYCDLLSVVRCNVSELWTMFMQFTSAWI</sequence>
<evidence type="ECO:0000256" key="1">
    <source>
        <dbReference type="SAM" id="Phobius"/>
    </source>
</evidence>
<gene>
    <name evidence="2" type="ORF">H5410_057707</name>
</gene>
<dbReference type="AlphaFoldDB" id="A0A9J5WQH8"/>
<feature type="transmembrane region" description="Helical" evidence="1">
    <location>
        <begin position="16"/>
        <end position="35"/>
    </location>
</feature>
<keyword evidence="1" id="KW-0812">Transmembrane</keyword>